<protein>
    <recommendedName>
        <fullName evidence="6">Dolichyl-phosphate-mannose-protein mannosyltransferase</fullName>
    </recommendedName>
</protein>
<evidence type="ECO:0000313" key="5">
    <source>
        <dbReference type="Proteomes" id="UP000184203"/>
    </source>
</evidence>
<evidence type="ECO:0000313" key="3">
    <source>
        <dbReference type="EMBL" id="SHK66410.1"/>
    </source>
</evidence>
<feature type="transmembrane region" description="Helical" evidence="1">
    <location>
        <begin position="212"/>
        <end position="237"/>
    </location>
</feature>
<dbReference type="Proteomes" id="UP000003751">
    <property type="component" value="Unassembled WGS sequence"/>
</dbReference>
<reference evidence="2 4" key="1">
    <citation type="journal article" date="2014" name="ISME J.">
        <title>Trehalose/2-sulfotrehalose biosynthesis and glycine-betaine uptake are widely spread mechanisms for osmoadaptation in the Halobacteriales.</title>
        <authorList>
            <person name="Youssef N.H."/>
            <person name="Savage-Ashlock K.N."/>
            <person name="McCully A.L."/>
            <person name="Luedtke B."/>
            <person name="Shaw E.I."/>
            <person name="Hoff W.D."/>
            <person name="Elshahed M.S."/>
        </authorList>
    </citation>
    <scope>NUCLEOTIDE SEQUENCE [LARGE SCALE GENOMIC DNA]</scope>
    <source>
        <strain evidence="2 4">DX253</strain>
    </source>
</reference>
<reference evidence="5" key="3">
    <citation type="submission" date="2016-11" db="EMBL/GenBank/DDBJ databases">
        <authorList>
            <person name="Varghese N."/>
            <person name="Submissions S."/>
        </authorList>
    </citation>
    <scope>NUCLEOTIDE SEQUENCE [LARGE SCALE GENOMIC DNA]</scope>
    <source>
        <strain evidence="5">DX253</strain>
    </source>
</reference>
<organism evidence="2 4">
    <name type="scientific">Haladaptatus paucihalophilus DX253</name>
    <dbReference type="NCBI Taxonomy" id="797209"/>
    <lineage>
        <taxon>Archaea</taxon>
        <taxon>Methanobacteriati</taxon>
        <taxon>Methanobacteriota</taxon>
        <taxon>Stenosarchaea group</taxon>
        <taxon>Halobacteria</taxon>
        <taxon>Halobacteriales</taxon>
        <taxon>Haladaptataceae</taxon>
        <taxon>Haladaptatus</taxon>
    </lineage>
</organism>
<dbReference type="eggNOG" id="arCOG00563">
    <property type="taxonomic scope" value="Archaea"/>
</dbReference>
<accession>E7QNE0</accession>
<dbReference type="AlphaFoldDB" id="E7QNE0"/>
<sequence>MVPAVLASLVVFAAYLLTHPYPATGGGLYLAMADAIRDNGYRLPARVPRYTPNGIPFGYPPLAFYVAALARDVLGVGPLALTRFLPGIVTVLTVVPAYLLGREVFADAPDRNRRAGLAALVVAVSPAVFKWHLSAGGIVRAPAFLFTVTGLYVGLRLFRTPENPVRWAVAGAVLFGLSILTHPSYPVFFGTSYLVFFVVFDRSVAGLKRGAFVAAGGLLLAVPWWGHIASVHGIGLLTRTAGSRLGIGRGIFWFPSKFLYARRTRFLPVWHVLTLVGVVALAVRKRYFLPLWFAATVVMFPKPRFLMLVGAFVVAAAVFDWLPTIAEAASKRDGISTDGGRLPRVSLVLLLLLSTYGVATGGLYAANYGPVPERPLHRLQKEPLPSYIDGDDMTAMRWVRERTAADATVLVAGDAAEWFPVFTHRTVVASPWGAEWLPPEERERQISIYRNASACASATCIRQTLDRDDVSPEYVYLTREGSRSWTARETLNRAQWNEMLERLGTSNGTRVVFRNRDVAVVQVNDREKTNRQSSALAEADFTVPSSFHPRSA</sequence>
<evidence type="ECO:0000256" key="1">
    <source>
        <dbReference type="SAM" id="Phobius"/>
    </source>
</evidence>
<dbReference type="EMBL" id="FRAN01000002">
    <property type="protein sequence ID" value="SHK66410.1"/>
    <property type="molecule type" value="Genomic_DNA"/>
</dbReference>
<keyword evidence="1" id="KW-0472">Membrane</keyword>
<feature type="transmembrane region" description="Helical" evidence="1">
    <location>
        <begin position="266"/>
        <end position="284"/>
    </location>
</feature>
<keyword evidence="5" id="KW-1185">Reference proteome</keyword>
<evidence type="ECO:0000313" key="2">
    <source>
        <dbReference type="EMBL" id="EFW93935.1"/>
    </source>
</evidence>
<keyword evidence="1" id="KW-0812">Transmembrane</keyword>
<dbReference type="STRING" id="797209.GCA_000376445_01758"/>
<feature type="transmembrane region" description="Helical" evidence="1">
    <location>
        <begin position="113"/>
        <end position="131"/>
    </location>
</feature>
<reference evidence="3" key="2">
    <citation type="submission" date="2016-11" db="EMBL/GenBank/DDBJ databases">
        <authorList>
            <person name="Jaros S."/>
            <person name="Januszkiewicz K."/>
            <person name="Wedrychowicz H."/>
        </authorList>
    </citation>
    <scope>NUCLEOTIDE SEQUENCE [LARGE SCALE GENOMIC DNA]</scope>
    <source>
        <strain evidence="3">DX253</strain>
    </source>
</reference>
<feature type="transmembrane region" description="Helical" evidence="1">
    <location>
        <begin position="137"/>
        <end position="155"/>
    </location>
</feature>
<dbReference type="Proteomes" id="UP000184203">
    <property type="component" value="Unassembled WGS sequence"/>
</dbReference>
<name>E7QNE0_HALPU</name>
<feature type="transmembrane region" description="Helical" evidence="1">
    <location>
        <begin position="84"/>
        <end position="101"/>
    </location>
</feature>
<evidence type="ECO:0000313" key="4">
    <source>
        <dbReference type="Proteomes" id="UP000003751"/>
    </source>
</evidence>
<keyword evidence="1" id="KW-1133">Transmembrane helix</keyword>
<dbReference type="OrthoDB" id="242465at2157"/>
<gene>
    <name evidence="3" type="ORF">SAMN05444342_2029</name>
    <name evidence="2" type="ORF">ZOD2009_02290</name>
</gene>
<feature type="transmembrane region" description="Helical" evidence="1">
    <location>
        <begin position="167"/>
        <end position="200"/>
    </location>
</feature>
<evidence type="ECO:0008006" key="6">
    <source>
        <dbReference type="Google" id="ProtNLM"/>
    </source>
</evidence>
<feature type="transmembrane region" description="Helical" evidence="1">
    <location>
        <begin position="304"/>
        <end position="326"/>
    </location>
</feature>
<dbReference type="EMBL" id="AEMG01000002">
    <property type="protein sequence ID" value="EFW93935.1"/>
    <property type="molecule type" value="Genomic_DNA"/>
</dbReference>
<feature type="transmembrane region" description="Helical" evidence="1">
    <location>
        <begin position="347"/>
        <end position="366"/>
    </location>
</feature>
<proteinExistence type="predicted"/>